<evidence type="ECO:0000256" key="4">
    <source>
        <dbReference type="ARBA" id="ARBA00023253"/>
    </source>
</evidence>
<evidence type="ECO:0000313" key="9">
    <source>
        <dbReference type="Proteomes" id="UP000825935"/>
    </source>
</evidence>
<dbReference type="GO" id="GO:0016757">
    <property type="term" value="F:glycosyltransferase activity"/>
    <property type="evidence" value="ECO:0007669"/>
    <property type="project" value="UniProtKB-KW"/>
</dbReference>
<feature type="region of interest" description="Disordered" evidence="7">
    <location>
        <begin position="509"/>
        <end position="556"/>
    </location>
</feature>
<dbReference type="Proteomes" id="UP000825935">
    <property type="component" value="Chromosome 29"/>
</dbReference>
<keyword evidence="2" id="KW-0328">Glycosyltransferase</keyword>
<reference evidence="8" key="1">
    <citation type="submission" date="2021-08" db="EMBL/GenBank/DDBJ databases">
        <title>WGS assembly of Ceratopteris richardii.</title>
        <authorList>
            <person name="Marchant D.B."/>
            <person name="Chen G."/>
            <person name="Jenkins J."/>
            <person name="Shu S."/>
            <person name="Leebens-Mack J."/>
            <person name="Grimwood J."/>
            <person name="Schmutz J."/>
            <person name="Soltis P."/>
            <person name="Soltis D."/>
            <person name="Chen Z.-H."/>
        </authorList>
    </citation>
    <scope>NUCLEOTIDE SEQUENCE</scope>
    <source>
        <strain evidence="8">Whitten #5841</strain>
        <tissue evidence="8">Leaf</tissue>
    </source>
</reference>
<dbReference type="GO" id="GO:0006004">
    <property type="term" value="P:fucose metabolic process"/>
    <property type="evidence" value="ECO:0007669"/>
    <property type="project" value="UniProtKB-KW"/>
</dbReference>
<evidence type="ECO:0000256" key="3">
    <source>
        <dbReference type="ARBA" id="ARBA00022679"/>
    </source>
</evidence>
<accession>A0A8T2R5R7</accession>
<comment type="similarity">
    <text evidence="1">Belongs to the glycosyltransferase GT106 family.</text>
</comment>
<dbReference type="InterPro" id="IPR024709">
    <property type="entry name" value="FucosylTrfase_pln"/>
</dbReference>
<dbReference type="InterPro" id="IPR019378">
    <property type="entry name" value="GDP-Fuc_O-FucTrfase"/>
</dbReference>
<dbReference type="PANTHER" id="PTHR31818">
    <property type="entry name" value="O-FUCOSYLTRANSFERASE 16"/>
    <property type="match status" value="1"/>
</dbReference>
<dbReference type="EMBL" id="CM035434">
    <property type="protein sequence ID" value="KAH7291101.1"/>
    <property type="molecule type" value="Genomic_DNA"/>
</dbReference>
<evidence type="ECO:0000256" key="6">
    <source>
        <dbReference type="ARBA" id="ARBA00030350"/>
    </source>
</evidence>
<evidence type="ECO:0000256" key="5">
    <source>
        <dbReference type="ARBA" id="ARBA00023277"/>
    </source>
</evidence>
<keyword evidence="3" id="KW-0808">Transferase</keyword>
<keyword evidence="4" id="KW-0294">Fucose metabolism</keyword>
<dbReference type="CDD" id="cd11299">
    <property type="entry name" value="O-FucT_plant"/>
    <property type="match status" value="1"/>
</dbReference>
<dbReference type="PANTHER" id="PTHR31818:SF1">
    <property type="entry name" value="O-FUCOSYLTRANSFERASE 16"/>
    <property type="match status" value="1"/>
</dbReference>
<dbReference type="PIRSF" id="PIRSF009360">
    <property type="entry name" value="UCP009360"/>
    <property type="match status" value="1"/>
</dbReference>
<evidence type="ECO:0000313" key="8">
    <source>
        <dbReference type="EMBL" id="KAH7291101.1"/>
    </source>
</evidence>
<keyword evidence="9" id="KW-1185">Reference proteome</keyword>
<keyword evidence="5" id="KW-0119">Carbohydrate metabolism</keyword>
<comment type="caution">
    <text evidence="8">The sequence shown here is derived from an EMBL/GenBank/DDBJ whole genome shotgun (WGS) entry which is preliminary data.</text>
</comment>
<protein>
    <recommendedName>
        <fullName evidence="6">O-fucosyltransferase family protein</fullName>
    </recommendedName>
</protein>
<evidence type="ECO:0000256" key="7">
    <source>
        <dbReference type="SAM" id="MobiDB-lite"/>
    </source>
</evidence>
<name>A0A8T2R5R7_CERRI</name>
<feature type="region of interest" description="Disordered" evidence="7">
    <location>
        <begin position="462"/>
        <end position="485"/>
    </location>
</feature>
<evidence type="ECO:0000256" key="1">
    <source>
        <dbReference type="ARBA" id="ARBA00007737"/>
    </source>
</evidence>
<dbReference type="Pfam" id="PF10250">
    <property type="entry name" value="O-FucT"/>
    <property type="match status" value="1"/>
</dbReference>
<gene>
    <name evidence="8" type="ORF">KP509_29G000500</name>
</gene>
<sequence>MTLLQHARFHIKMNLLASALTKTSMLCGSLLLLLSLVSFMSGPFLDLEGPSPVPLPLRKVSLESDDLPRGRPGDRSLASAFPDNIWASQLAEFYQGCSAASDSFKKITPTSRNNGLILIQTSGGLNQQRTGIIDAVVVARILNATLVVPQLDHKSFWKDNSNFSDIFDVEWFINTLSFDVKIVKELPTSFRITEDRIYSTRVPRKCKPDYFKDRVLPLLQRKRAIRLTKFDYRLSNRLETDLQKLRCRVNYHALRFTPAIQAMGNTLVERLRRRSGRFIALHLRFEPDMLAFSGCYYGGGESELKELGIIRKRWKSLHHKNPERQRRNGKCPLTPEEVGIMLRAMGFGSDSHLYVASGEVYGGESTLAPLKSLFPNYYTKDTLATKEELKPFLGYSSRMAAIDYMVCDESDVFVTNNNGNMARILAGRRRYFGHKRTVRPNVKKLGTLFLAKHNMTSEAFTSQLRKSQRGFMGEPKESRPGRGQFFENPDACICESYRGKDELVRKRILRDDMDDEVNEHDEDDEEDSDQDSELDMYQEEDGDLVLTQELVGENNR</sequence>
<organism evidence="8 9">
    <name type="scientific">Ceratopteris richardii</name>
    <name type="common">Triangle waterfern</name>
    <dbReference type="NCBI Taxonomy" id="49495"/>
    <lineage>
        <taxon>Eukaryota</taxon>
        <taxon>Viridiplantae</taxon>
        <taxon>Streptophyta</taxon>
        <taxon>Embryophyta</taxon>
        <taxon>Tracheophyta</taxon>
        <taxon>Polypodiopsida</taxon>
        <taxon>Polypodiidae</taxon>
        <taxon>Polypodiales</taxon>
        <taxon>Pteridineae</taxon>
        <taxon>Pteridaceae</taxon>
        <taxon>Parkerioideae</taxon>
        <taxon>Ceratopteris</taxon>
    </lineage>
</organism>
<evidence type="ECO:0000256" key="2">
    <source>
        <dbReference type="ARBA" id="ARBA00022676"/>
    </source>
</evidence>
<feature type="compositionally biased region" description="Acidic residues" evidence="7">
    <location>
        <begin position="512"/>
        <end position="543"/>
    </location>
</feature>
<proteinExistence type="inferred from homology"/>
<dbReference type="OrthoDB" id="1882547at2759"/>
<dbReference type="OMA" id="YLMIDAS"/>
<dbReference type="AlphaFoldDB" id="A0A8T2R5R7"/>